<evidence type="ECO:0000256" key="1">
    <source>
        <dbReference type="SAM" id="Phobius"/>
    </source>
</evidence>
<organism evidence="2 3">
    <name type="scientific">Symbiodinium microadriaticum</name>
    <name type="common">Dinoflagellate</name>
    <name type="synonym">Zooxanthella microadriatica</name>
    <dbReference type="NCBI Taxonomy" id="2951"/>
    <lineage>
        <taxon>Eukaryota</taxon>
        <taxon>Sar</taxon>
        <taxon>Alveolata</taxon>
        <taxon>Dinophyceae</taxon>
        <taxon>Suessiales</taxon>
        <taxon>Symbiodiniaceae</taxon>
        <taxon>Symbiodinium</taxon>
    </lineage>
</organism>
<name>A0A1Q9C7E0_SYMMI</name>
<keyword evidence="1" id="KW-0472">Membrane</keyword>
<keyword evidence="1" id="KW-1133">Transmembrane helix</keyword>
<keyword evidence="3" id="KW-1185">Reference proteome</keyword>
<protein>
    <submittedName>
        <fullName evidence="2">Uncharacterized protein</fullName>
    </submittedName>
</protein>
<evidence type="ECO:0000313" key="2">
    <source>
        <dbReference type="EMBL" id="OLP78805.1"/>
    </source>
</evidence>
<accession>A0A1Q9C7E0</accession>
<keyword evidence="1" id="KW-0812">Transmembrane</keyword>
<proteinExistence type="predicted"/>
<dbReference type="OrthoDB" id="10490418at2759"/>
<dbReference type="AlphaFoldDB" id="A0A1Q9C7E0"/>
<comment type="caution">
    <text evidence="2">The sequence shown here is derived from an EMBL/GenBank/DDBJ whole genome shotgun (WGS) entry which is preliminary data.</text>
</comment>
<dbReference type="Proteomes" id="UP000186817">
    <property type="component" value="Unassembled WGS sequence"/>
</dbReference>
<feature type="transmembrane region" description="Helical" evidence="1">
    <location>
        <begin position="137"/>
        <end position="160"/>
    </location>
</feature>
<dbReference type="EMBL" id="LSRX01001560">
    <property type="protein sequence ID" value="OLP78805.1"/>
    <property type="molecule type" value="Genomic_DNA"/>
</dbReference>
<evidence type="ECO:0000313" key="3">
    <source>
        <dbReference type="Proteomes" id="UP000186817"/>
    </source>
</evidence>
<sequence length="182" mass="19224">MHQSPSEQCVKSILAAVAARSGGTCTEAQLFLQVAEFTRVIRLKAKKVPKEGIHVEHYPAAGPRELPDVLFKAAYDDNDGPVTTLLPAGRVALKAMDISLRPTNKKVRGIFATSNKATSAMVPANGMGGMNPGNPGIMGGMAGMMGMCGMPAASSMFGLMQWMKQQQEAMQSSGIQIESGQV</sequence>
<gene>
    <name evidence="2" type="ORF">AK812_SmicGene40981</name>
</gene>
<reference evidence="2 3" key="1">
    <citation type="submission" date="2016-02" db="EMBL/GenBank/DDBJ databases">
        <title>Genome analysis of coral dinoflagellate symbionts highlights evolutionary adaptations to a symbiotic lifestyle.</title>
        <authorList>
            <person name="Aranda M."/>
            <person name="Li Y."/>
            <person name="Liew Y.J."/>
            <person name="Baumgarten S."/>
            <person name="Simakov O."/>
            <person name="Wilson M."/>
            <person name="Piel J."/>
            <person name="Ashoor H."/>
            <person name="Bougouffa S."/>
            <person name="Bajic V.B."/>
            <person name="Ryu T."/>
            <person name="Ravasi T."/>
            <person name="Bayer T."/>
            <person name="Micklem G."/>
            <person name="Kim H."/>
            <person name="Bhak J."/>
            <person name="Lajeunesse T.C."/>
            <person name="Voolstra C.R."/>
        </authorList>
    </citation>
    <scope>NUCLEOTIDE SEQUENCE [LARGE SCALE GENOMIC DNA]</scope>
    <source>
        <strain evidence="2 3">CCMP2467</strain>
    </source>
</reference>